<comment type="subcellular location">
    <subcellularLocation>
        <location evidence="1">Cell outer membrane</location>
        <topology evidence="1">Multi-pass membrane protein</topology>
    </subcellularLocation>
</comment>
<feature type="signal peptide" evidence="11">
    <location>
        <begin position="1"/>
        <end position="23"/>
    </location>
</feature>
<dbReference type="EMBL" id="LS483447">
    <property type="protein sequence ID" value="SQH73144.1"/>
    <property type="molecule type" value="Genomic_DNA"/>
</dbReference>
<feature type="domain" description="TonB-dependent receptor plug" evidence="13">
    <location>
        <begin position="145"/>
        <end position="223"/>
    </location>
</feature>
<dbReference type="SUPFAM" id="SSF56935">
    <property type="entry name" value="Porins"/>
    <property type="match status" value="1"/>
</dbReference>
<dbReference type="PANTHER" id="PTHR30069:SF29">
    <property type="entry name" value="HEMOGLOBIN AND HEMOGLOBIN-HAPTOGLOBIN-BINDING PROTEIN 1-RELATED"/>
    <property type="match status" value="1"/>
</dbReference>
<dbReference type="SUPFAM" id="SSF49464">
    <property type="entry name" value="Carboxypeptidase regulatory domain-like"/>
    <property type="match status" value="1"/>
</dbReference>
<evidence type="ECO:0000256" key="7">
    <source>
        <dbReference type="ARBA" id="ARBA00023136"/>
    </source>
</evidence>
<keyword evidence="15" id="KW-1185">Reference proteome</keyword>
<protein>
    <submittedName>
        <fullName evidence="14">Outer membrane receptor for ferrienterochelin and colicins</fullName>
    </submittedName>
</protein>
<sequence length="811" mass="91847">MSRTFLFCLLLFLLLFAPFGSLAQQRGKVSLSGYISDAQTGETLIGATIFHQASATGTVSNNAGFYSLGLTPGEVRISFSYVGYAPVDTTISLNANLQLDIRLFPGKELQEVVVTGDKRTEFAGLETGRTRLSMEDLSRTPSFVGETDLIKYAQLLPGIARGYEGFSGLVVRGGNEDENLYLIDGNPLYSVNHLGGLFSTFNPDAVKTASIYKGSFPARFGGRLSSVLDVHTKDGHMKEYHGLMSIGLISSRANFEGPIIRNRTSFSVAVRRTYADLIQRLFPLERKQETGKSGDLLVTNTEVSNLYYFYDFNVKINHKINNSHRLFLTIYRGDDVFTTEDINSESYHKPNGNKAQSAYTREERFSSLFKWGNQLAALGWNWVLSPDLFAHTTASYSDYRSDLSMNMKTKSKDGDNQTSSSLDYSLDSGIKDLRLTSDFEFRRWSRQYIRFGGGISQHFFYPNVEKIQTLGFQDMENAPLLGLKRGERIDAREYSFYAEDEIILTHSLSANIGGRLSLLSVKDKLYFSPEPRLSLRQQMSDNWSIKASYAEMSQYARLLQGGFLSMPTDLWVPSTDRIPPMRSYQGSLGLYWQKNSYEASLEGYYKYMSNFLAYRDGDGVFLGQGDWQDRVALGNGRAYGAELLLRKNTGRLSGWLSYTLSWADRIFPGKEVNLGNRYFDKFDNRHRFNACLIYKLSPKVDLSAVWVFSSGNRVTIPVQEYIDINGNVQQYIRERNNFKMPDYHRLDLGLNIYRPKASGRMGIWNISVYNAYQHHNSFLILKVKKGDDGKVKAASISPFIFNLSVSYTFKF</sequence>
<organism evidence="14 15">
    <name type="scientific">Porphyromonas crevioricanis</name>
    <dbReference type="NCBI Taxonomy" id="393921"/>
    <lineage>
        <taxon>Bacteria</taxon>
        <taxon>Pseudomonadati</taxon>
        <taxon>Bacteroidota</taxon>
        <taxon>Bacteroidia</taxon>
        <taxon>Bacteroidales</taxon>
        <taxon>Porphyromonadaceae</taxon>
        <taxon>Porphyromonas</taxon>
    </lineage>
</organism>
<dbReference type="InterPro" id="IPR008969">
    <property type="entry name" value="CarboxyPept-like_regulatory"/>
</dbReference>
<evidence type="ECO:0000256" key="3">
    <source>
        <dbReference type="ARBA" id="ARBA00022452"/>
    </source>
</evidence>
<evidence type="ECO:0000256" key="10">
    <source>
        <dbReference type="RuleBase" id="RU003357"/>
    </source>
</evidence>
<dbReference type="Pfam" id="PF07715">
    <property type="entry name" value="Plug"/>
    <property type="match status" value="1"/>
</dbReference>
<evidence type="ECO:0000256" key="1">
    <source>
        <dbReference type="ARBA" id="ARBA00004571"/>
    </source>
</evidence>
<dbReference type="RefSeq" id="WP_158441734.1">
    <property type="nucleotide sequence ID" value="NZ_LS483447.1"/>
</dbReference>
<dbReference type="Gene3D" id="2.60.40.1120">
    <property type="entry name" value="Carboxypeptidase-like, regulatory domain"/>
    <property type="match status" value="1"/>
</dbReference>
<dbReference type="Pfam" id="PF00593">
    <property type="entry name" value="TonB_dep_Rec_b-barrel"/>
    <property type="match status" value="1"/>
</dbReference>
<keyword evidence="6 10" id="KW-0798">TonB box</keyword>
<dbReference type="InterPro" id="IPR039426">
    <property type="entry name" value="TonB-dep_rcpt-like"/>
</dbReference>
<evidence type="ECO:0000256" key="2">
    <source>
        <dbReference type="ARBA" id="ARBA00022448"/>
    </source>
</evidence>
<dbReference type="KEGG" id="pcre:NCTC12858_00988"/>
<dbReference type="PANTHER" id="PTHR30069">
    <property type="entry name" value="TONB-DEPENDENT OUTER MEMBRANE RECEPTOR"/>
    <property type="match status" value="1"/>
</dbReference>
<accession>A0A2X4PGV4</accession>
<keyword evidence="4" id="KW-0812">Transmembrane</keyword>
<feature type="chain" id="PRO_5015873575" evidence="11">
    <location>
        <begin position="24"/>
        <end position="811"/>
    </location>
</feature>
<evidence type="ECO:0000256" key="8">
    <source>
        <dbReference type="ARBA" id="ARBA00023170"/>
    </source>
</evidence>
<keyword evidence="8 14" id="KW-0675">Receptor</keyword>
<dbReference type="InterPro" id="IPR037066">
    <property type="entry name" value="Plug_dom_sf"/>
</dbReference>
<evidence type="ECO:0000256" key="5">
    <source>
        <dbReference type="ARBA" id="ARBA00022729"/>
    </source>
</evidence>
<evidence type="ECO:0000259" key="12">
    <source>
        <dbReference type="Pfam" id="PF00593"/>
    </source>
</evidence>
<name>A0A2X4PGV4_9PORP</name>
<keyword evidence="9" id="KW-0998">Cell outer membrane</keyword>
<evidence type="ECO:0000256" key="4">
    <source>
        <dbReference type="ARBA" id="ARBA00022692"/>
    </source>
</evidence>
<dbReference type="InterPro" id="IPR000531">
    <property type="entry name" value="Beta-barrel_TonB"/>
</dbReference>
<dbReference type="InterPro" id="IPR012910">
    <property type="entry name" value="Plug_dom"/>
</dbReference>
<evidence type="ECO:0000256" key="11">
    <source>
        <dbReference type="SAM" id="SignalP"/>
    </source>
</evidence>
<keyword evidence="3" id="KW-1134">Transmembrane beta strand</keyword>
<keyword evidence="5 11" id="KW-0732">Signal</keyword>
<evidence type="ECO:0000256" key="6">
    <source>
        <dbReference type="ARBA" id="ARBA00023077"/>
    </source>
</evidence>
<evidence type="ECO:0000259" key="13">
    <source>
        <dbReference type="Pfam" id="PF07715"/>
    </source>
</evidence>
<comment type="similarity">
    <text evidence="10">Belongs to the TonB-dependent receptor family.</text>
</comment>
<gene>
    <name evidence="14" type="ORF">NCTC12858_00988</name>
</gene>
<dbReference type="GO" id="GO:0044718">
    <property type="term" value="P:siderophore transmembrane transport"/>
    <property type="evidence" value="ECO:0007669"/>
    <property type="project" value="TreeGrafter"/>
</dbReference>
<evidence type="ECO:0000256" key="9">
    <source>
        <dbReference type="ARBA" id="ARBA00023237"/>
    </source>
</evidence>
<dbReference type="Gene3D" id="2.170.130.10">
    <property type="entry name" value="TonB-dependent receptor, plug domain"/>
    <property type="match status" value="1"/>
</dbReference>
<feature type="domain" description="TonB-dependent receptor-like beta-barrel" evidence="12">
    <location>
        <begin position="341"/>
        <end position="770"/>
    </location>
</feature>
<dbReference type="Pfam" id="PF13715">
    <property type="entry name" value="CarbopepD_reg_2"/>
    <property type="match status" value="1"/>
</dbReference>
<dbReference type="AlphaFoldDB" id="A0A2X4PGV4"/>
<reference evidence="14 15" key="1">
    <citation type="submission" date="2018-06" db="EMBL/GenBank/DDBJ databases">
        <authorList>
            <consortium name="Pathogen Informatics"/>
            <person name="Doyle S."/>
        </authorList>
    </citation>
    <scope>NUCLEOTIDE SEQUENCE [LARGE SCALE GENOMIC DNA]</scope>
    <source>
        <strain evidence="14 15">NCTC12858</strain>
    </source>
</reference>
<dbReference type="Proteomes" id="UP000249300">
    <property type="component" value="Chromosome 1"/>
</dbReference>
<keyword evidence="2" id="KW-0813">Transport</keyword>
<evidence type="ECO:0000313" key="14">
    <source>
        <dbReference type="EMBL" id="SQH73144.1"/>
    </source>
</evidence>
<dbReference type="InterPro" id="IPR036942">
    <property type="entry name" value="Beta-barrel_TonB_sf"/>
</dbReference>
<proteinExistence type="inferred from homology"/>
<keyword evidence="7 10" id="KW-0472">Membrane</keyword>
<dbReference type="GO" id="GO:0015344">
    <property type="term" value="F:siderophore uptake transmembrane transporter activity"/>
    <property type="evidence" value="ECO:0007669"/>
    <property type="project" value="TreeGrafter"/>
</dbReference>
<dbReference type="GO" id="GO:0009279">
    <property type="term" value="C:cell outer membrane"/>
    <property type="evidence" value="ECO:0007669"/>
    <property type="project" value="UniProtKB-SubCell"/>
</dbReference>
<evidence type="ECO:0000313" key="15">
    <source>
        <dbReference type="Proteomes" id="UP000249300"/>
    </source>
</evidence>
<dbReference type="Gene3D" id="2.40.170.20">
    <property type="entry name" value="TonB-dependent receptor, beta-barrel domain"/>
    <property type="match status" value="1"/>
</dbReference>